<reference evidence="2" key="1">
    <citation type="submission" date="2018-05" db="EMBL/GenBank/DDBJ databases">
        <authorList>
            <person name="Lanie J.A."/>
            <person name="Ng W.-L."/>
            <person name="Kazmierczak K.M."/>
            <person name="Andrzejewski T.M."/>
            <person name="Davidsen T.M."/>
            <person name="Wayne K.J."/>
            <person name="Tettelin H."/>
            <person name="Glass J.I."/>
            <person name="Rusch D."/>
            <person name="Podicherti R."/>
            <person name="Tsui H.-C.T."/>
            <person name="Winkler M.E."/>
        </authorList>
    </citation>
    <scope>NUCLEOTIDE SEQUENCE</scope>
</reference>
<name>A0A382GN09_9ZZZZ</name>
<sequence>MLRAMVRSSAWCPHCAAARNLLIQRKLDFDKIDTIGPRILDERSTNVVVRTLYPGYS</sequence>
<evidence type="ECO:0000313" key="2">
    <source>
        <dbReference type="EMBL" id="SVB76508.1"/>
    </source>
</evidence>
<dbReference type="InterPro" id="IPR002109">
    <property type="entry name" value="Glutaredoxin"/>
</dbReference>
<dbReference type="EMBL" id="UINC01056455">
    <property type="protein sequence ID" value="SVB76508.1"/>
    <property type="molecule type" value="Genomic_DNA"/>
</dbReference>
<proteinExistence type="predicted"/>
<feature type="domain" description="Glutaredoxin" evidence="1">
    <location>
        <begin position="8"/>
        <end position="33"/>
    </location>
</feature>
<protein>
    <recommendedName>
        <fullName evidence="1">Glutaredoxin domain-containing protein</fullName>
    </recommendedName>
</protein>
<evidence type="ECO:0000259" key="1">
    <source>
        <dbReference type="Pfam" id="PF00462"/>
    </source>
</evidence>
<accession>A0A382GN09</accession>
<gene>
    <name evidence="2" type="ORF">METZ01_LOCUS229362</name>
</gene>
<organism evidence="2">
    <name type="scientific">marine metagenome</name>
    <dbReference type="NCBI Taxonomy" id="408172"/>
    <lineage>
        <taxon>unclassified sequences</taxon>
        <taxon>metagenomes</taxon>
        <taxon>ecological metagenomes</taxon>
    </lineage>
</organism>
<dbReference type="Pfam" id="PF00462">
    <property type="entry name" value="Glutaredoxin"/>
    <property type="match status" value="1"/>
</dbReference>
<dbReference type="AlphaFoldDB" id="A0A382GN09"/>